<protein>
    <recommendedName>
        <fullName evidence="1">Mab-21-like HhH/H2TH-like domain-containing protein</fullName>
    </recommendedName>
</protein>
<feature type="domain" description="Mab-21-like HhH/H2TH-like" evidence="1">
    <location>
        <begin position="5"/>
        <end position="78"/>
    </location>
</feature>
<dbReference type="Proteomes" id="UP000594262">
    <property type="component" value="Unplaced"/>
</dbReference>
<proteinExistence type="predicted"/>
<accession>A0A7M5X089</accession>
<evidence type="ECO:0000313" key="2">
    <source>
        <dbReference type="EnsemblMetazoa" id="CLYHEMP015726.1"/>
    </source>
</evidence>
<organism evidence="2 3">
    <name type="scientific">Clytia hemisphaerica</name>
    <dbReference type="NCBI Taxonomy" id="252671"/>
    <lineage>
        <taxon>Eukaryota</taxon>
        <taxon>Metazoa</taxon>
        <taxon>Cnidaria</taxon>
        <taxon>Hydrozoa</taxon>
        <taxon>Hydroidolina</taxon>
        <taxon>Leptothecata</taxon>
        <taxon>Obeliida</taxon>
        <taxon>Clytiidae</taxon>
        <taxon>Clytia</taxon>
    </lineage>
</organism>
<name>A0A7M5X089_9CNID</name>
<evidence type="ECO:0000313" key="3">
    <source>
        <dbReference type="Proteomes" id="UP000594262"/>
    </source>
</evidence>
<dbReference type="InterPro" id="IPR046906">
    <property type="entry name" value="Mab-21_HhH/H2TH-like"/>
</dbReference>
<dbReference type="AlphaFoldDB" id="A0A7M5X089"/>
<dbReference type="OrthoDB" id="1877767at2759"/>
<dbReference type="EnsemblMetazoa" id="CLYHEMT015726.1">
    <property type="protein sequence ID" value="CLYHEMP015726.1"/>
    <property type="gene ID" value="CLYHEMG015726"/>
</dbReference>
<evidence type="ECO:0000259" key="1">
    <source>
        <dbReference type="Pfam" id="PF20266"/>
    </source>
</evidence>
<keyword evidence="3" id="KW-1185">Reference proteome</keyword>
<reference evidence="2" key="1">
    <citation type="submission" date="2021-01" db="UniProtKB">
        <authorList>
            <consortium name="EnsemblMetazoa"/>
        </authorList>
    </citation>
    <scope>IDENTIFICATION</scope>
</reference>
<sequence>MQGPNWNKLSDFHLKTTIMAVLKDDQKWLEKHIEEVFRRSIEKLYECITTACLPHFHDEDLNLFDDIDNNDLEAVKTRMDEIVIDIRNNSPLTVKKYFLIEECCTTTIDGKDPPPPSSCNLM</sequence>
<dbReference type="Pfam" id="PF20266">
    <property type="entry name" value="Mab-21_C"/>
    <property type="match status" value="1"/>
</dbReference>
<dbReference type="Gene3D" id="1.10.1410.40">
    <property type="match status" value="1"/>
</dbReference>